<reference evidence="13" key="1">
    <citation type="submission" date="2020-04" db="EMBL/GenBank/DDBJ databases">
        <authorList>
            <person name="Alioto T."/>
            <person name="Alioto T."/>
            <person name="Gomez Garrido J."/>
        </authorList>
    </citation>
    <scope>NUCLEOTIDE SEQUENCE</scope>
    <source>
        <strain evidence="13">A484AB</strain>
    </source>
</reference>
<dbReference type="PANTHER" id="PTHR42648">
    <property type="entry name" value="TRANSPOSASE, PUTATIVE-RELATED"/>
    <property type="match status" value="1"/>
</dbReference>
<dbReference type="Pfam" id="PF02816">
    <property type="entry name" value="Alpha_kinase"/>
    <property type="match status" value="1"/>
</dbReference>
<dbReference type="InterPro" id="IPR057670">
    <property type="entry name" value="SH3_retrovirus"/>
</dbReference>
<evidence type="ECO:0000256" key="11">
    <source>
        <dbReference type="ARBA" id="ARBA00022932"/>
    </source>
</evidence>
<dbReference type="GO" id="GO:0003964">
    <property type="term" value="F:RNA-directed DNA polymerase activity"/>
    <property type="evidence" value="ECO:0007669"/>
    <property type="project" value="UniProtKB-KW"/>
</dbReference>
<dbReference type="InterPro" id="IPR004166">
    <property type="entry name" value="a-kinase_dom"/>
</dbReference>
<proteinExistence type="predicted"/>
<protein>
    <submittedName>
        <fullName evidence="13">Retrovirus-related Pol poly from transposon TNT 1-94</fullName>
    </submittedName>
</protein>
<dbReference type="GO" id="GO:0004519">
    <property type="term" value="F:endonuclease activity"/>
    <property type="evidence" value="ECO:0007669"/>
    <property type="project" value="UniProtKB-KW"/>
</dbReference>
<keyword evidence="8" id="KW-0460">Magnesium</keyword>
<dbReference type="CDD" id="cd04515">
    <property type="entry name" value="Alpha_kinase"/>
    <property type="match status" value="1"/>
</dbReference>
<evidence type="ECO:0000256" key="1">
    <source>
        <dbReference type="ARBA" id="ARBA00022527"/>
    </source>
</evidence>
<keyword evidence="2" id="KW-0808">Transferase</keyword>
<keyword evidence="3" id="KW-0540">Nuclease</keyword>
<dbReference type="Proteomes" id="UP001152795">
    <property type="component" value="Unassembled WGS sequence"/>
</dbReference>
<dbReference type="InterPro" id="IPR011009">
    <property type="entry name" value="Kinase-like_dom_sf"/>
</dbReference>
<dbReference type="PANTHER" id="PTHR42648:SF11">
    <property type="entry name" value="TRANSPOSON TY4-P GAG-POL POLYPROTEIN"/>
    <property type="match status" value="1"/>
</dbReference>
<dbReference type="GO" id="GO:0004674">
    <property type="term" value="F:protein serine/threonine kinase activity"/>
    <property type="evidence" value="ECO:0007669"/>
    <property type="project" value="UniProtKB-KW"/>
</dbReference>
<evidence type="ECO:0000256" key="12">
    <source>
        <dbReference type="ARBA" id="ARBA00023172"/>
    </source>
</evidence>
<keyword evidence="9" id="KW-0229">DNA integration</keyword>
<dbReference type="GO" id="GO:0003887">
    <property type="term" value="F:DNA-directed DNA polymerase activity"/>
    <property type="evidence" value="ECO:0007669"/>
    <property type="project" value="UniProtKB-KW"/>
</dbReference>
<dbReference type="AlphaFoldDB" id="A0A7D9DWT0"/>
<dbReference type="InterPro" id="IPR012337">
    <property type="entry name" value="RNaseH-like_sf"/>
</dbReference>
<keyword evidence="11" id="KW-0239">DNA-directed DNA polymerase</keyword>
<dbReference type="SMART" id="SM00811">
    <property type="entry name" value="Alpha_kinase"/>
    <property type="match status" value="1"/>
</dbReference>
<evidence type="ECO:0000256" key="2">
    <source>
        <dbReference type="ARBA" id="ARBA00022679"/>
    </source>
</evidence>
<keyword evidence="4" id="KW-0479">Metal-binding</keyword>
<accession>A0A7D9DWT0</accession>
<evidence type="ECO:0000256" key="10">
    <source>
        <dbReference type="ARBA" id="ARBA00022918"/>
    </source>
</evidence>
<dbReference type="SUPFAM" id="SSF56112">
    <property type="entry name" value="Protein kinase-like (PK-like)"/>
    <property type="match status" value="1"/>
</dbReference>
<keyword evidence="1" id="KW-0723">Serine/threonine-protein kinase</keyword>
<evidence type="ECO:0000256" key="6">
    <source>
        <dbReference type="ARBA" id="ARBA00022777"/>
    </source>
</evidence>
<keyword evidence="11" id="KW-0548">Nucleotidyltransferase</keyword>
<name>A0A7D9DWT0_PARCT</name>
<evidence type="ECO:0000256" key="4">
    <source>
        <dbReference type="ARBA" id="ARBA00022723"/>
    </source>
</evidence>
<dbReference type="GO" id="GO:0016787">
    <property type="term" value="F:hydrolase activity"/>
    <property type="evidence" value="ECO:0007669"/>
    <property type="project" value="UniProtKB-KW"/>
</dbReference>
<dbReference type="GO" id="GO:0015074">
    <property type="term" value="P:DNA integration"/>
    <property type="evidence" value="ECO:0007669"/>
    <property type="project" value="UniProtKB-KW"/>
</dbReference>
<dbReference type="EMBL" id="CACRXK020002828">
    <property type="protein sequence ID" value="CAB3996244.1"/>
    <property type="molecule type" value="Genomic_DNA"/>
</dbReference>
<dbReference type="OrthoDB" id="5967122at2759"/>
<evidence type="ECO:0000256" key="7">
    <source>
        <dbReference type="ARBA" id="ARBA00022801"/>
    </source>
</evidence>
<dbReference type="Pfam" id="PF25597">
    <property type="entry name" value="SH3_retrovirus"/>
    <property type="match status" value="1"/>
</dbReference>
<evidence type="ECO:0000256" key="8">
    <source>
        <dbReference type="ARBA" id="ARBA00022842"/>
    </source>
</evidence>
<evidence type="ECO:0000313" key="13">
    <source>
        <dbReference type="EMBL" id="CAB3996244.1"/>
    </source>
</evidence>
<keyword evidence="14" id="KW-1185">Reference proteome</keyword>
<dbReference type="SUPFAM" id="SSF53098">
    <property type="entry name" value="Ribonuclease H-like"/>
    <property type="match status" value="1"/>
</dbReference>
<keyword evidence="5" id="KW-0255">Endonuclease</keyword>
<dbReference type="GO" id="GO:0006310">
    <property type="term" value="P:DNA recombination"/>
    <property type="evidence" value="ECO:0007669"/>
    <property type="project" value="UniProtKB-KW"/>
</dbReference>
<dbReference type="GO" id="GO:0046872">
    <property type="term" value="F:metal ion binding"/>
    <property type="evidence" value="ECO:0007669"/>
    <property type="project" value="UniProtKB-KW"/>
</dbReference>
<dbReference type="PROSITE" id="PS51158">
    <property type="entry name" value="ALPHA_KINASE"/>
    <property type="match status" value="1"/>
</dbReference>
<sequence length="467" mass="52531">MLADVKLRHKYWAKTLSTAVYLRNRSPSVAVKGKTPFEAWAGQKPNVKHLRVFGCEAYAHVPKDERKKLDSKPRKCIFLGYGAETKGYRLYDSNRARVFHSRDVQFNESSQEPEQMTAKTGTKKNSSGVQILERESITVQRLSAVVSGKAQKYARVGARESVPYEYDEVTVENIKRACLGYFDVGEVKQIPNLSLVHVRFVEREERVAKVEANPPRKKRKTDVINISPIKLSPNAGAARRISKFIPRSMSTVEMLKLGREIESTPTTEILVYDFDLGSMTWYSSPVKVNFVVDKDPLGTGGLRQAFKATSKIKGFDHTTWVVKKYVPKTVLDIEVLRQTVEQHTKKTVQMHNLARNFTAKLQQEVVKVIAGTFDKHINITGDLCGDADLDVSQKGQCFVHYTFERSDKQLMVTDILGCGYTLFDPEVASKENSTDGESLFCTGNLSTNGIDVFTSAHTVYATSFANY</sequence>
<comment type="caution">
    <text evidence="13">The sequence shown here is derived from an EMBL/GenBank/DDBJ whole genome shotgun (WGS) entry which is preliminary data.</text>
</comment>
<evidence type="ECO:0000256" key="9">
    <source>
        <dbReference type="ARBA" id="ARBA00022908"/>
    </source>
</evidence>
<dbReference type="Gene3D" id="3.20.200.10">
    <property type="entry name" value="MHCK/EF2 kinase"/>
    <property type="match status" value="1"/>
</dbReference>
<dbReference type="InterPro" id="IPR039537">
    <property type="entry name" value="Retrotran_Ty1/copia-like"/>
</dbReference>
<keyword evidence="12" id="KW-0233">DNA recombination</keyword>
<keyword evidence="10" id="KW-0695">RNA-directed DNA polymerase</keyword>
<keyword evidence="7" id="KW-0378">Hydrolase</keyword>
<evidence type="ECO:0000256" key="5">
    <source>
        <dbReference type="ARBA" id="ARBA00022759"/>
    </source>
</evidence>
<gene>
    <name evidence="13" type="ORF">PACLA_8A060900</name>
</gene>
<evidence type="ECO:0000313" key="14">
    <source>
        <dbReference type="Proteomes" id="UP001152795"/>
    </source>
</evidence>
<organism evidence="13 14">
    <name type="scientific">Paramuricea clavata</name>
    <name type="common">Red gorgonian</name>
    <name type="synonym">Violescent sea-whip</name>
    <dbReference type="NCBI Taxonomy" id="317549"/>
    <lineage>
        <taxon>Eukaryota</taxon>
        <taxon>Metazoa</taxon>
        <taxon>Cnidaria</taxon>
        <taxon>Anthozoa</taxon>
        <taxon>Octocorallia</taxon>
        <taxon>Malacalcyonacea</taxon>
        <taxon>Plexauridae</taxon>
        <taxon>Paramuricea</taxon>
    </lineage>
</organism>
<dbReference type="GO" id="GO:0005524">
    <property type="term" value="F:ATP binding"/>
    <property type="evidence" value="ECO:0007669"/>
    <property type="project" value="InterPro"/>
</dbReference>
<evidence type="ECO:0000256" key="3">
    <source>
        <dbReference type="ARBA" id="ARBA00022722"/>
    </source>
</evidence>
<keyword evidence="6" id="KW-0418">Kinase</keyword>